<proteinExistence type="inferred from homology"/>
<dbReference type="NCBIfam" id="TIGR00710">
    <property type="entry name" value="efflux_Bcr_CflA"/>
    <property type="match status" value="1"/>
</dbReference>
<dbReference type="PROSITE" id="PS50850">
    <property type="entry name" value="MFS"/>
    <property type="match status" value="1"/>
</dbReference>
<keyword evidence="8" id="KW-0997">Cell inner membrane</keyword>
<keyword evidence="3 8" id="KW-0813">Transport</keyword>
<dbReference type="InterPro" id="IPR020846">
    <property type="entry name" value="MFS_dom"/>
</dbReference>
<feature type="transmembrane region" description="Helical" evidence="8">
    <location>
        <begin position="258"/>
        <end position="276"/>
    </location>
</feature>
<reference evidence="10 11" key="1">
    <citation type="submission" date="2021-09" db="EMBL/GenBank/DDBJ databases">
        <title>The complete genome sequence of a new microorganism.</title>
        <authorList>
            <person name="Zi Z."/>
        </authorList>
    </citation>
    <scope>NUCLEOTIDE SEQUENCE [LARGE SCALE GENOMIC DNA]</scope>
    <source>
        <strain evidence="10 11">WGZ8</strain>
    </source>
</reference>
<comment type="caution">
    <text evidence="10">The sequence shown here is derived from an EMBL/GenBank/DDBJ whole genome shotgun (WGS) entry which is preliminary data.</text>
</comment>
<evidence type="ECO:0000256" key="2">
    <source>
        <dbReference type="ARBA" id="ARBA00006236"/>
    </source>
</evidence>
<evidence type="ECO:0000313" key="11">
    <source>
        <dbReference type="Proteomes" id="UP000704176"/>
    </source>
</evidence>
<feature type="transmembrane region" description="Helical" evidence="8">
    <location>
        <begin position="377"/>
        <end position="395"/>
    </location>
</feature>
<feature type="transmembrane region" description="Helical" evidence="8">
    <location>
        <begin position="353"/>
        <end position="371"/>
    </location>
</feature>
<evidence type="ECO:0000256" key="7">
    <source>
        <dbReference type="ARBA" id="ARBA00023136"/>
    </source>
</evidence>
<feature type="transmembrane region" description="Helical" evidence="8">
    <location>
        <begin position="288"/>
        <end position="315"/>
    </location>
</feature>
<evidence type="ECO:0000256" key="6">
    <source>
        <dbReference type="ARBA" id="ARBA00022989"/>
    </source>
</evidence>
<evidence type="ECO:0000256" key="4">
    <source>
        <dbReference type="ARBA" id="ARBA00022475"/>
    </source>
</evidence>
<comment type="similarity">
    <text evidence="2 8">Belongs to the major facilitator superfamily. Bcr/CmlA family.</text>
</comment>
<sequence length="408" mass="42137">MSRSCCAAAMLKPDTLALTILLALLTSLGPLSTDMYLPALPSIAVELGASTGQAQLTLSAFLLGFAAGQFFYGPISDRVGRKPMLLFGLGLFTLASLVCAVAPSIETLIAARFLQALGASGPIVLARAIVRDFYEGPRAGRELSRMGTIMGVVPALAPVIGGLVTQAGGWRMNFIVTILGGAALAAAVVWRLPEPIRQKSPHPISFPAILRGFRSLLRHPAYRIYVALAMLTYGGLFAFISGSSFVLQEIYGLGQLPYAFSFGFMVIGYIAGTSLAQRLVGPRGLDGTIRIGVTCLAAGGLLMLVLVAIGIGSFMAITGPMAIYALGVGLTMPQAMASALMPFPERAGAASSLLGICQMTFAAILGIVLGQNLGASALPLPLTIAATGTLALLLFSATGRARSSEAAA</sequence>
<comment type="subcellular location">
    <subcellularLocation>
        <location evidence="8">Cell inner membrane</location>
        <topology evidence="8">Multi-pass membrane protein</topology>
    </subcellularLocation>
    <subcellularLocation>
        <location evidence="1">Cell membrane</location>
        <topology evidence="1">Multi-pass membrane protein</topology>
    </subcellularLocation>
</comment>
<dbReference type="Pfam" id="PF07690">
    <property type="entry name" value="MFS_1"/>
    <property type="match status" value="1"/>
</dbReference>
<dbReference type="InterPro" id="IPR036259">
    <property type="entry name" value="MFS_trans_sf"/>
</dbReference>
<keyword evidence="5 8" id="KW-0812">Transmembrane</keyword>
<evidence type="ECO:0000313" key="10">
    <source>
        <dbReference type="EMBL" id="MBZ6077149.1"/>
    </source>
</evidence>
<feature type="transmembrane region" description="Helical" evidence="8">
    <location>
        <begin position="321"/>
        <end position="341"/>
    </location>
</feature>
<dbReference type="PANTHER" id="PTHR23502:SF132">
    <property type="entry name" value="POLYAMINE TRANSPORTER 2-RELATED"/>
    <property type="match status" value="1"/>
</dbReference>
<protein>
    <recommendedName>
        <fullName evidence="8">Bcr/CflA family efflux transporter</fullName>
    </recommendedName>
</protein>
<comment type="caution">
    <text evidence="8">Lacks conserved residue(s) required for the propagation of feature annotation.</text>
</comment>
<evidence type="ECO:0000256" key="5">
    <source>
        <dbReference type="ARBA" id="ARBA00022692"/>
    </source>
</evidence>
<gene>
    <name evidence="10" type="ORF">K9B37_12765</name>
</gene>
<feature type="domain" description="Major facilitator superfamily (MFS) profile" evidence="9">
    <location>
        <begin position="18"/>
        <end position="400"/>
    </location>
</feature>
<evidence type="ECO:0000256" key="1">
    <source>
        <dbReference type="ARBA" id="ARBA00004651"/>
    </source>
</evidence>
<keyword evidence="7 8" id="KW-0472">Membrane</keyword>
<dbReference type="InterPro" id="IPR011701">
    <property type="entry name" value="MFS"/>
</dbReference>
<organism evidence="10 11">
    <name type="scientific">Microvirga puerhi</name>
    <dbReference type="NCBI Taxonomy" id="2876078"/>
    <lineage>
        <taxon>Bacteria</taxon>
        <taxon>Pseudomonadati</taxon>
        <taxon>Pseudomonadota</taxon>
        <taxon>Alphaproteobacteria</taxon>
        <taxon>Hyphomicrobiales</taxon>
        <taxon>Methylobacteriaceae</taxon>
        <taxon>Microvirga</taxon>
    </lineage>
</organism>
<accession>A0ABS7VNN7</accession>
<dbReference type="Gene3D" id="1.20.1720.10">
    <property type="entry name" value="Multidrug resistance protein D"/>
    <property type="match status" value="1"/>
</dbReference>
<dbReference type="Proteomes" id="UP000704176">
    <property type="component" value="Unassembled WGS sequence"/>
</dbReference>
<name>A0ABS7VNN7_9HYPH</name>
<evidence type="ECO:0000256" key="3">
    <source>
        <dbReference type="ARBA" id="ARBA00022448"/>
    </source>
</evidence>
<dbReference type="SUPFAM" id="SSF103473">
    <property type="entry name" value="MFS general substrate transporter"/>
    <property type="match status" value="1"/>
</dbReference>
<feature type="transmembrane region" description="Helical" evidence="8">
    <location>
        <begin position="109"/>
        <end position="130"/>
    </location>
</feature>
<dbReference type="PANTHER" id="PTHR23502">
    <property type="entry name" value="MAJOR FACILITATOR SUPERFAMILY"/>
    <property type="match status" value="1"/>
</dbReference>
<dbReference type="InterPro" id="IPR004812">
    <property type="entry name" value="Efflux_drug-R_Bcr/CmlA"/>
</dbReference>
<evidence type="ECO:0000259" key="9">
    <source>
        <dbReference type="PROSITE" id="PS50850"/>
    </source>
</evidence>
<evidence type="ECO:0000256" key="8">
    <source>
        <dbReference type="RuleBase" id="RU365088"/>
    </source>
</evidence>
<keyword evidence="6 8" id="KW-1133">Transmembrane helix</keyword>
<feature type="transmembrane region" description="Helical" evidence="8">
    <location>
        <begin position="84"/>
        <end position="103"/>
    </location>
</feature>
<keyword evidence="11" id="KW-1185">Reference proteome</keyword>
<keyword evidence="4" id="KW-1003">Cell membrane</keyword>
<feature type="transmembrane region" description="Helical" evidence="8">
    <location>
        <begin position="54"/>
        <end position="72"/>
    </location>
</feature>
<dbReference type="CDD" id="cd17320">
    <property type="entry name" value="MFS_MdfA_MDR_like"/>
    <property type="match status" value="1"/>
</dbReference>
<feature type="transmembrane region" description="Helical" evidence="8">
    <location>
        <begin position="142"/>
        <end position="164"/>
    </location>
</feature>
<feature type="transmembrane region" description="Helical" evidence="8">
    <location>
        <begin position="224"/>
        <end position="246"/>
    </location>
</feature>
<feature type="transmembrane region" description="Helical" evidence="8">
    <location>
        <begin position="170"/>
        <end position="190"/>
    </location>
</feature>
<dbReference type="EMBL" id="JAIRBM010000008">
    <property type="protein sequence ID" value="MBZ6077149.1"/>
    <property type="molecule type" value="Genomic_DNA"/>
</dbReference>